<feature type="chain" id="PRO_5045775043" description="Ice-binding protein C-terminal domain-containing protein" evidence="1">
    <location>
        <begin position="21"/>
        <end position="237"/>
    </location>
</feature>
<sequence length="237" mass="24070">MRNMLFALAAATAIVSPAQAAITFNLGGSSTDSPTKTFSAGGQTLAAIGFTYEGQPSDFPIGTSVPSLAPIRQSASGIGVCQAGESGDFCAQVESHGPNASEGLAFALTDGTAFSITSVTFSIIDSNDTLQLWGGALPDTLDYLGFSGTIAGGLAGATTTRLGNGVYRVDMNTAAYQLFAFGQQRRGDGAQGDGFRINSISVAAVPEPATWAMMIAGFGMVGAGMRRRAGRTATVTA</sequence>
<evidence type="ECO:0000256" key="1">
    <source>
        <dbReference type="SAM" id="SignalP"/>
    </source>
</evidence>
<gene>
    <name evidence="3" type="ORF">GGR88_001796</name>
</gene>
<keyword evidence="1" id="KW-0732">Signal</keyword>
<feature type="signal peptide" evidence="1">
    <location>
        <begin position="1"/>
        <end position="20"/>
    </location>
</feature>
<organism evidence="3 4">
    <name type="scientific">Sphingomonas jejuensis</name>
    <dbReference type="NCBI Taxonomy" id="904715"/>
    <lineage>
        <taxon>Bacteria</taxon>
        <taxon>Pseudomonadati</taxon>
        <taxon>Pseudomonadota</taxon>
        <taxon>Alphaproteobacteria</taxon>
        <taxon>Sphingomonadales</taxon>
        <taxon>Sphingomonadaceae</taxon>
        <taxon>Sphingomonas</taxon>
    </lineage>
</organism>
<evidence type="ECO:0000313" key="4">
    <source>
        <dbReference type="Proteomes" id="UP000734218"/>
    </source>
</evidence>
<evidence type="ECO:0000259" key="2">
    <source>
        <dbReference type="Pfam" id="PF07589"/>
    </source>
</evidence>
<dbReference type="Pfam" id="PF07589">
    <property type="entry name" value="PEP-CTERM"/>
    <property type="match status" value="1"/>
</dbReference>
<dbReference type="EMBL" id="JAATJE010000001">
    <property type="protein sequence ID" value="NJC34322.1"/>
    <property type="molecule type" value="Genomic_DNA"/>
</dbReference>
<dbReference type="Proteomes" id="UP000734218">
    <property type="component" value="Unassembled WGS sequence"/>
</dbReference>
<evidence type="ECO:0000313" key="3">
    <source>
        <dbReference type="EMBL" id="NJC34322.1"/>
    </source>
</evidence>
<name>A0ABX0XNK4_9SPHN</name>
<reference evidence="3 4" key="1">
    <citation type="submission" date="2020-03" db="EMBL/GenBank/DDBJ databases">
        <title>Genomic Encyclopedia of Type Strains, Phase IV (KMG-IV): sequencing the most valuable type-strain genomes for metagenomic binning, comparative biology and taxonomic classification.</title>
        <authorList>
            <person name="Goeker M."/>
        </authorList>
    </citation>
    <scope>NUCLEOTIDE SEQUENCE [LARGE SCALE GENOMIC DNA]</scope>
    <source>
        <strain evidence="3 4">DSM 27651</strain>
    </source>
</reference>
<dbReference type="InterPro" id="IPR013424">
    <property type="entry name" value="Ice-binding_C"/>
</dbReference>
<proteinExistence type="predicted"/>
<protein>
    <recommendedName>
        <fullName evidence="2">Ice-binding protein C-terminal domain-containing protein</fullName>
    </recommendedName>
</protein>
<accession>A0ABX0XNK4</accession>
<feature type="domain" description="Ice-binding protein C-terminal" evidence="2">
    <location>
        <begin position="204"/>
        <end position="228"/>
    </location>
</feature>
<keyword evidence="4" id="KW-1185">Reference proteome</keyword>
<dbReference type="RefSeq" id="WP_245196480.1">
    <property type="nucleotide sequence ID" value="NZ_JAATJE010000001.1"/>
</dbReference>
<dbReference type="NCBIfam" id="NF035944">
    <property type="entry name" value="PEPxxWA-CTERM"/>
    <property type="match status" value="1"/>
</dbReference>
<dbReference type="NCBIfam" id="TIGR02595">
    <property type="entry name" value="PEP_CTERM"/>
    <property type="match status" value="1"/>
</dbReference>
<comment type="caution">
    <text evidence="3">The sequence shown here is derived from an EMBL/GenBank/DDBJ whole genome shotgun (WGS) entry which is preliminary data.</text>
</comment>